<organism evidence="2 3">
    <name type="scientific">Flavisolibacter tropicus</name>
    <dbReference type="NCBI Taxonomy" id="1492898"/>
    <lineage>
        <taxon>Bacteria</taxon>
        <taxon>Pseudomonadati</taxon>
        <taxon>Bacteroidota</taxon>
        <taxon>Chitinophagia</taxon>
        <taxon>Chitinophagales</taxon>
        <taxon>Chitinophagaceae</taxon>
        <taxon>Flavisolibacter</taxon>
    </lineage>
</organism>
<dbReference type="SUPFAM" id="SSF49265">
    <property type="entry name" value="Fibronectin type III"/>
    <property type="match status" value="1"/>
</dbReference>
<accession>A0A172TRR0</accession>
<dbReference type="PROSITE" id="PS50853">
    <property type="entry name" value="FN3"/>
    <property type="match status" value="1"/>
</dbReference>
<dbReference type="InterPro" id="IPR036116">
    <property type="entry name" value="FN3_sf"/>
</dbReference>
<reference evidence="2 3" key="2">
    <citation type="journal article" date="2016" name="Int. J. Syst. Evol. Microbiol.">
        <title>Flavisolibacter tropicus sp. nov., isolated from tropical soil.</title>
        <authorList>
            <person name="Lee J.J."/>
            <person name="Kang M.S."/>
            <person name="Kim G.S."/>
            <person name="Lee C.S."/>
            <person name="Lim S."/>
            <person name="Lee J."/>
            <person name="Roh S.H."/>
            <person name="Kang H."/>
            <person name="Ha J.M."/>
            <person name="Bae S."/>
            <person name="Jung H.Y."/>
            <person name="Kim M.K."/>
        </authorList>
    </citation>
    <scope>NUCLEOTIDE SEQUENCE [LARGE SCALE GENOMIC DNA]</scope>
    <source>
        <strain evidence="2 3">LCS9</strain>
    </source>
</reference>
<gene>
    <name evidence="2" type="ORF">SY85_03625</name>
</gene>
<reference evidence="3" key="1">
    <citation type="submission" date="2015-01" db="EMBL/GenBank/DDBJ databases">
        <title>Flavisolibacter sp./LCS9/ whole genome sequencing.</title>
        <authorList>
            <person name="Kim M.K."/>
            <person name="Srinivasan S."/>
            <person name="Lee J.-J."/>
        </authorList>
    </citation>
    <scope>NUCLEOTIDE SEQUENCE [LARGE SCALE GENOMIC DNA]</scope>
    <source>
        <strain evidence="3">LCS9</strain>
    </source>
</reference>
<proteinExistence type="predicted"/>
<dbReference type="InterPro" id="IPR011050">
    <property type="entry name" value="Pectin_lyase_fold/virulence"/>
</dbReference>
<dbReference type="PROSITE" id="PS51257">
    <property type="entry name" value="PROKAR_LIPOPROTEIN"/>
    <property type="match status" value="1"/>
</dbReference>
<dbReference type="RefSeq" id="WP_066401854.1">
    <property type="nucleotide sequence ID" value="NZ_CP011390.1"/>
</dbReference>
<evidence type="ECO:0000313" key="3">
    <source>
        <dbReference type="Proteomes" id="UP000077177"/>
    </source>
</evidence>
<keyword evidence="3" id="KW-1185">Reference proteome</keyword>
<dbReference type="EMBL" id="CP011390">
    <property type="protein sequence ID" value="ANE49720.1"/>
    <property type="molecule type" value="Genomic_DNA"/>
</dbReference>
<feature type="domain" description="Fibronectin type-III" evidence="1">
    <location>
        <begin position="39"/>
        <end position="138"/>
    </location>
</feature>
<dbReference type="OrthoDB" id="691503at2"/>
<evidence type="ECO:0000313" key="2">
    <source>
        <dbReference type="EMBL" id="ANE49720.1"/>
    </source>
</evidence>
<dbReference type="InterPro" id="IPR003961">
    <property type="entry name" value="FN3_dom"/>
</dbReference>
<dbReference type="AlphaFoldDB" id="A0A172TRR0"/>
<protein>
    <recommendedName>
        <fullName evidence="1">Fibronectin type-III domain-containing protein</fullName>
    </recommendedName>
</protein>
<dbReference type="KEGG" id="fla:SY85_03625"/>
<dbReference type="Proteomes" id="UP000077177">
    <property type="component" value="Chromosome"/>
</dbReference>
<evidence type="ECO:0000259" key="1">
    <source>
        <dbReference type="PROSITE" id="PS50853"/>
    </source>
</evidence>
<dbReference type="SUPFAM" id="SSF51126">
    <property type="entry name" value="Pectin lyase-like"/>
    <property type="match status" value="1"/>
</dbReference>
<sequence length="547" mass="58465">MKMFKNTLGQSLLLTATIPLVIISCKKVEEPGEFNPTRMFTPVNVKVTSGETQAKLEWNVSLFSTAGETKYRIEVMADSTTGSPAIYSTEVASPNVTITDDNISIKQKYFARIRANASEASAASNWVISPSFRLTGEQIFLPITPSTLKDKSVELKWRQMAGITKIVLTKAGTPTDVAVTADEVTAATKKLTGLTPSTDYTAEIFAGTKSKGTITFKTKELSIFTIEITPTSNLIDVVNNAVNNDVIGLAPGTYDASVANIVISGKHITLQSTSGNYNDTKVLFKEVTLKGTGAGVKISGIEFDGTTGAAGYFINLAGLNADGDAATFKSVLVENSKIHGTANSLLRGNRATANNGHKIDFIKFDNNIIYDNGSGAFDYILLDKMEFNRLELTRSTFYNSGRRLISWATNITAPKPVILVDAVTINGLGYGGTSRDNVLLDANANPVDFTLRNSIIANIPKEGQTIGANAFRASSASSSVTITNNNMFKVTNGAATPVALNFPVTPANNKTVDLGWTNTTSTFTLPAASELRTASTTNGPIGDPRWQ</sequence>
<name>A0A172TRR0_9BACT</name>
<dbReference type="InterPro" id="IPR013783">
    <property type="entry name" value="Ig-like_fold"/>
</dbReference>
<dbReference type="Gene3D" id="2.60.40.10">
    <property type="entry name" value="Immunoglobulins"/>
    <property type="match status" value="1"/>
</dbReference>
<dbReference type="STRING" id="1492898.SY85_03625"/>